<dbReference type="AlphaFoldDB" id="A0A7G9Y0U2"/>
<gene>
    <name evidence="1" type="ORF">AJMLGAKO_00003</name>
</gene>
<dbReference type="EMBL" id="MT630654">
    <property type="protein sequence ID" value="QNO41626.1"/>
    <property type="molecule type" value="Genomic_DNA"/>
</dbReference>
<organism evidence="1">
    <name type="scientific">Candidatus Methanogaster sp. ANME-2c ERB4</name>
    <dbReference type="NCBI Taxonomy" id="2759911"/>
    <lineage>
        <taxon>Archaea</taxon>
        <taxon>Methanobacteriati</taxon>
        <taxon>Methanobacteriota</taxon>
        <taxon>Stenosarchaea group</taxon>
        <taxon>Methanomicrobia</taxon>
        <taxon>Methanosarcinales</taxon>
        <taxon>ANME-2 cluster</taxon>
        <taxon>Candidatus Methanogasteraceae</taxon>
        <taxon>Candidatus Methanogaster</taxon>
    </lineage>
</organism>
<evidence type="ECO:0000313" key="1">
    <source>
        <dbReference type="EMBL" id="QNO41626.1"/>
    </source>
</evidence>
<accession>A0A7G9Y0U2</accession>
<sequence>MKVIVPPEITSYAPESPVNDYECAKRSFNITVNQTVNVSWQINGTEVQTNASVAKATYTNTSAVNGTWNVSAVVSNANGTDMQTWVWTVTSPCFIATAAYGTSLHGDIDVLRDFRDEYLIPNPAGRAFVKIYYDTSPPLANAIRDNEGLRTAVREGVVKPVVHIARIVMG</sequence>
<name>A0A7G9Y0U2_9EURY</name>
<protein>
    <submittedName>
        <fullName evidence="1">Uncharacterized protein</fullName>
    </submittedName>
</protein>
<proteinExistence type="predicted"/>
<reference evidence="1" key="1">
    <citation type="submission" date="2020-06" db="EMBL/GenBank/DDBJ databases">
        <title>Unique genomic features of the anaerobic methanotrophic archaea.</title>
        <authorList>
            <person name="Chadwick G.L."/>
            <person name="Skennerton C.T."/>
            <person name="Laso-Perez R."/>
            <person name="Leu A.O."/>
            <person name="Speth D.R."/>
            <person name="Yu H."/>
            <person name="Morgan-Lang C."/>
            <person name="Hatzenpichler R."/>
            <person name="Goudeau D."/>
            <person name="Malmstrom R."/>
            <person name="Brazelton W.J."/>
            <person name="Woyke T."/>
            <person name="Hallam S.J."/>
            <person name="Tyson G.W."/>
            <person name="Wegener G."/>
            <person name="Boetius A."/>
            <person name="Orphan V."/>
        </authorList>
    </citation>
    <scope>NUCLEOTIDE SEQUENCE</scope>
</reference>
<dbReference type="NCBIfam" id="NF041770">
    <property type="entry name" value="CFI_box_CTERM"/>
    <property type="match status" value="1"/>
</dbReference>
<dbReference type="InterPro" id="IPR049886">
    <property type="entry name" value="CFI_box_CTERM_dom"/>
</dbReference>